<dbReference type="GO" id="GO:0006749">
    <property type="term" value="P:glutathione metabolic process"/>
    <property type="evidence" value="ECO:0007669"/>
    <property type="project" value="TreeGrafter"/>
</dbReference>
<organism evidence="3">
    <name type="scientific">Chloropicon roscoffensis</name>
    <dbReference type="NCBI Taxonomy" id="1461544"/>
    <lineage>
        <taxon>Eukaryota</taxon>
        <taxon>Viridiplantae</taxon>
        <taxon>Chlorophyta</taxon>
        <taxon>Chloropicophyceae</taxon>
        <taxon>Chloropicales</taxon>
        <taxon>Chloropicaceae</taxon>
        <taxon>Chloropicon</taxon>
    </lineage>
</organism>
<feature type="domain" description="GST C-terminal" evidence="2">
    <location>
        <begin position="94"/>
        <end position="228"/>
    </location>
</feature>
<dbReference type="Pfam" id="PF14497">
    <property type="entry name" value="GST_C_3"/>
    <property type="match status" value="1"/>
</dbReference>
<protein>
    <submittedName>
        <fullName evidence="5">Glutathione S-transferase</fullName>
    </submittedName>
</protein>
<dbReference type="EMBL" id="HBHZ01006287">
    <property type="protein sequence ID" value="CAE0191794.1"/>
    <property type="molecule type" value="Transcribed_RNA"/>
</dbReference>
<dbReference type="InterPro" id="IPR010987">
    <property type="entry name" value="Glutathione-S-Trfase_C-like"/>
</dbReference>
<dbReference type="SUPFAM" id="SSF47616">
    <property type="entry name" value="GST C-terminal domain-like"/>
    <property type="match status" value="1"/>
</dbReference>
<accession>A0A7S3CCL5</accession>
<dbReference type="PANTHER" id="PTHR11571">
    <property type="entry name" value="GLUTATHIONE S-TRANSFERASE"/>
    <property type="match status" value="1"/>
</dbReference>
<dbReference type="InterPro" id="IPR004045">
    <property type="entry name" value="Glutathione_S-Trfase_N"/>
</dbReference>
<dbReference type="EMBL" id="CP151510">
    <property type="protein sequence ID" value="WZN64619.1"/>
    <property type="molecule type" value="Genomic_DNA"/>
</dbReference>
<dbReference type="Gene3D" id="3.40.30.10">
    <property type="entry name" value="Glutaredoxin"/>
    <property type="match status" value="1"/>
</dbReference>
<dbReference type="AlphaFoldDB" id="A0A7S3CCL5"/>
<dbReference type="SUPFAM" id="SSF52833">
    <property type="entry name" value="Thioredoxin-like"/>
    <property type="match status" value="1"/>
</dbReference>
<dbReference type="GO" id="GO:0004364">
    <property type="term" value="F:glutathione transferase activity"/>
    <property type="evidence" value="ECO:0007669"/>
    <property type="project" value="TreeGrafter"/>
</dbReference>
<dbReference type="InterPro" id="IPR040079">
    <property type="entry name" value="Glutathione_S-Trfase"/>
</dbReference>
<dbReference type="Proteomes" id="UP001472866">
    <property type="component" value="Chromosome 10"/>
</dbReference>
<evidence type="ECO:0000313" key="6">
    <source>
        <dbReference type="Proteomes" id="UP001472866"/>
    </source>
</evidence>
<sequence length="228" mass="25157">MAKIAACKLTYFPIKGKGEPIRLAANYSGLPLEDVRVSREEFQAMREAKEIPFNQLPVAEFFDDEGRSVCKVAQTRAILRTVARASGDRMYSSDLGQAAQVDQFLDFEEDLFAAMRSSIFPGRIGMDEYKDDAEKEARRAHVAETVFTTKLELLDRALSASQTGWVAGTGEPSIADFALTASLGWIDSGIVDGVPQGFVVSKFPRVGTYLEKFAALEENKAYYASKET</sequence>
<dbReference type="Gene3D" id="1.20.1050.10">
    <property type="match status" value="1"/>
</dbReference>
<evidence type="ECO:0000259" key="1">
    <source>
        <dbReference type="PROSITE" id="PS50404"/>
    </source>
</evidence>
<name>A0A7S3CCL5_9CHLO</name>
<dbReference type="EMBL" id="HBHZ01006289">
    <property type="protein sequence ID" value="CAE0191796.1"/>
    <property type="molecule type" value="Transcribed_RNA"/>
</dbReference>
<dbReference type="CDD" id="cd03039">
    <property type="entry name" value="GST_N_Sigma_like"/>
    <property type="match status" value="1"/>
</dbReference>
<proteinExistence type="predicted"/>
<dbReference type="InterPro" id="IPR050213">
    <property type="entry name" value="GST_superfamily"/>
</dbReference>
<dbReference type="PROSITE" id="PS50405">
    <property type="entry name" value="GST_CTER"/>
    <property type="match status" value="1"/>
</dbReference>
<dbReference type="InterPro" id="IPR004046">
    <property type="entry name" value="GST_C"/>
</dbReference>
<evidence type="ECO:0000259" key="2">
    <source>
        <dbReference type="PROSITE" id="PS50405"/>
    </source>
</evidence>
<reference evidence="3" key="1">
    <citation type="submission" date="2021-01" db="EMBL/GenBank/DDBJ databases">
        <authorList>
            <person name="Corre E."/>
            <person name="Pelletier E."/>
            <person name="Niang G."/>
            <person name="Scheremetjew M."/>
            <person name="Finn R."/>
            <person name="Kale V."/>
            <person name="Holt S."/>
            <person name="Cochrane G."/>
            <person name="Meng A."/>
            <person name="Brown T."/>
            <person name="Cohen L."/>
        </authorList>
    </citation>
    <scope>NUCLEOTIDE SEQUENCE</scope>
    <source>
        <strain evidence="3">RCC1871</strain>
    </source>
</reference>
<dbReference type="InterPro" id="IPR036249">
    <property type="entry name" value="Thioredoxin-like_sf"/>
</dbReference>
<evidence type="ECO:0000313" key="4">
    <source>
        <dbReference type="EMBL" id="CAE0191796.1"/>
    </source>
</evidence>
<feature type="domain" description="GST N-terminal" evidence="1">
    <location>
        <begin position="5"/>
        <end position="90"/>
    </location>
</feature>
<reference evidence="5 6" key="2">
    <citation type="submission" date="2024-03" db="EMBL/GenBank/DDBJ databases">
        <title>Complete genome sequence of the green alga Chloropicon roscoffensis RCC1871.</title>
        <authorList>
            <person name="Lemieux C."/>
            <person name="Pombert J.-F."/>
            <person name="Otis C."/>
            <person name="Turmel M."/>
        </authorList>
    </citation>
    <scope>NUCLEOTIDE SEQUENCE [LARGE SCALE GENOMIC DNA]</scope>
    <source>
        <strain evidence="5 6">RCC1871</strain>
    </source>
</reference>
<dbReference type="InterPro" id="IPR036282">
    <property type="entry name" value="Glutathione-S-Trfase_C_sf"/>
</dbReference>
<gene>
    <name evidence="3" type="ORF">CROS1456_LOCUS4884</name>
    <name evidence="4" type="ORF">CROS1456_LOCUS4886</name>
    <name evidence="5" type="ORF">HKI87_10g61760</name>
</gene>
<evidence type="ECO:0000313" key="3">
    <source>
        <dbReference type="EMBL" id="CAE0191794.1"/>
    </source>
</evidence>
<dbReference type="PROSITE" id="PS50404">
    <property type="entry name" value="GST_NTER"/>
    <property type="match status" value="1"/>
</dbReference>
<dbReference type="SFLD" id="SFLDS00019">
    <property type="entry name" value="Glutathione_Transferase_(cytos"/>
    <property type="match status" value="1"/>
</dbReference>
<evidence type="ECO:0000313" key="5">
    <source>
        <dbReference type="EMBL" id="WZN64619.1"/>
    </source>
</evidence>
<keyword evidence="6" id="KW-1185">Reference proteome</keyword>